<name>A0A4P9WS12_9FUNG</name>
<proteinExistence type="predicted"/>
<dbReference type="EMBL" id="ML010662">
    <property type="protein sequence ID" value="RKO95924.1"/>
    <property type="molecule type" value="Genomic_DNA"/>
</dbReference>
<evidence type="ECO:0000259" key="1">
    <source>
        <dbReference type="Pfam" id="PF12257"/>
    </source>
</evidence>
<dbReference type="GO" id="GO:1990130">
    <property type="term" value="C:GATOR1 complex"/>
    <property type="evidence" value="ECO:0007669"/>
    <property type="project" value="TreeGrafter"/>
</dbReference>
<dbReference type="PANTHER" id="PTHR13179:SF8">
    <property type="entry name" value="GATOR COMPLEX PROTEIN DEPDC5"/>
    <property type="match status" value="1"/>
</dbReference>
<accession>A0A4P9WS12</accession>
<sequence length="178" mass="19709">LFSEKCLQGFLPQLFSRWDAIDCNHVVTIVLFARVFYSHDPNHDGSDWTAPSLSPSPAGGWHTVLLPLKKEFLDFQKHVLETQIVDGSTILFGQNSAASEGNVLETVNLALNLFDRHYVDRDLSRTGLSILIVTPGIGFFEVDPDICAITTQRVIVNGIGLDLVCLSKPPLFTVPLFQ</sequence>
<dbReference type="PANTHER" id="PTHR13179">
    <property type="entry name" value="DEP DOMAIN CONTAINING PROTEIN 5"/>
    <property type="match status" value="1"/>
</dbReference>
<evidence type="ECO:0000313" key="2">
    <source>
        <dbReference type="EMBL" id="RKO95924.1"/>
    </source>
</evidence>
<protein>
    <recommendedName>
        <fullName evidence="1">Vacuolar membrane-associated protein Iml1 N-terminal domain-containing protein</fullName>
    </recommendedName>
</protein>
<dbReference type="AlphaFoldDB" id="A0A4P9WS12"/>
<dbReference type="Proteomes" id="UP000268535">
    <property type="component" value="Unassembled WGS sequence"/>
</dbReference>
<dbReference type="InterPro" id="IPR048255">
    <property type="entry name" value="IML1_N"/>
</dbReference>
<feature type="domain" description="Vacuolar membrane-associated protein Iml1 N-terminal" evidence="1">
    <location>
        <begin position="3"/>
        <end position="178"/>
    </location>
</feature>
<feature type="non-terminal residue" evidence="2">
    <location>
        <position position="178"/>
    </location>
</feature>
<dbReference type="GO" id="GO:0010508">
    <property type="term" value="P:positive regulation of autophagy"/>
    <property type="evidence" value="ECO:0007669"/>
    <property type="project" value="TreeGrafter"/>
</dbReference>
<reference evidence="3" key="1">
    <citation type="journal article" date="2018" name="Nat. Microbiol.">
        <title>Leveraging single-cell genomics to expand the fungal tree of life.</title>
        <authorList>
            <person name="Ahrendt S.R."/>
            <person name="Quandt C.A."/>
            <person name="Ciobanu D."/>
            <person name="Clum A."/>
            <person name="Salamov A."/>
            <person name="Andreopoulos B."/>
            <person name="Cheng J.F."/>
            <person name="Woyke T."/>
            <person name="Pelin A."/>
            <person name="Henrissat B."/>
            <person name="Reynolds N.K."/>
            <person name="Benny G.L."/>
            <person name="Smith M.E."/>
            <person name="James T.Y."/>
            <person name="Grigoriev I.V."/>
        </authorList>
    </citation>
    <scope>NUCLEOTIDE SEQUENCE [LARGE SCALE GENOMIC DNA]</scope>
    <source>
        <strain evidence="3">ATCC 52028</strain>
    </source>
</reference>
<feature type="non-terminal residue" evidence="2">
    <location>
        <position position="1"/>
    </location>
</feature>
<dbReference type="InterPro" id="IPR027244">
    <property type="entry name" value="IML1"/>
</dbReference>
<gene>
    <name evidence="2" type="ORF">CAUPRSCDRAFT_3101</name>
</gene>
<dbReference type="Pfam" id="PF12257">
    <property type="entry name" value="IML1"/>
    <property type="match status" value="1"/>
</dbReference>
<organism evidence="2 3">
    <name type="scientific">Caulochytrium protostelioides</name>
    <dbReference type="NCBI Taxonomy" id="1555241"/>
    <lineage>
        <taxon>Eukaryota</taxon>
        <taxon>Fungi</taxon>
        <taxon>Fungi incertae sedis</taxon>
        <taxon>Chytridiomycota</taxon>
        <taxon>Chytridiomycota incertae sedis</taxon>
        <taxon>Chytridiomycetes</taxon>
        <taxon>Caulochytriales</taxon>
        <taxon>Caulochytriaceae</taxon>
        <taxon>Caulochytrium</taxon>
    </lineage>
</organism>
<dbReference type="GO" id="GO:0005096">
    <property type="term" value="F:GTPase activator activity"/>
    <property type="evidence" value="ECO:0007669"/>
    <property type="project" value="InterPro"/>
</dbReference>
<dbReference type="GO" id="GO:1904262">
    <property type="term" value="P:negative regulation of TORC1 signaling"/>
    <property type="evidence" value="ECO:0007669"/>
    <property type="project" value="TreeGrafter"/>
</dbReference>
<evidence type="ECO:0000313" key="3">
    <source>
        <dbReference type="Proteomes" id="UP000268535"/>
    </source>
</evidence>